<comment type="caution">
    <text evidence="2">The sequence shown here is derived from an EMBL/GenBank/DDBJ whole genome shotgun (WGS) entry which is preliminary data.</text>
</comment>
<proteinExistence type="predicted"/>
<evidence type="ECO:0000256" key="1">
    <source>
        <dbReference type="SAM" id="Coils"/>
    </source>
</evidence>
<gene>
    <name evidence="2" type="ORF">J0M35_12410</name>
</gene>
<evidence type="ECO:0000313" key="3">
    <source>
        <dbReference type="Proteomes" id="UP000664277"/>
    </source>
</evidence>
<accession>A0A8J7TML8</accession>
<feature type="coiled-coil region" evidence="1">
    <location>
        <begin position="85"/>
        <end position="112"/>
    </location>
</feature>
<protein>
    <submittedName>
        <fullName evidence="2">Uncharacterized protein</fullName>
    </submittedName>
</protein>
<organism evidence="2 3">
    <name type="scientific">Candidatus Obscuribacter phosphatis</name>
    <dbReference type="NCBI Taxonomy" id="1906157"/>
    <lineage>
        <taxon>Bacteria</taxon>
        <taxon>Bacillati</taxon>
        <taxon>Candidatus Melainabacteria</taxon>
        <taxon>Candidatus Obscuribacterales</taxon>
        <taxon>Candidatus Obscuribacteraceae</taxon>
        <taxon>Candidatus Obscuribacter</taxon>
    </lineage>
</organism>
<keyword evidence="1" id="KW-0175">Coiled coil</keyword>
<dbReference type="EMBL" id="JAFLCK010000017">
    <property type="protein sequence ID" value="MBN8661161.1"/>
    <property type="molecule type" value="Genomic_DNA"/>
</dbReference>
<dbReference type="Proteomes" id="UP000664277">
    <property type="component" value="Unassembled WGS sequence"/>
</dbReference>
<name>A0A8J7TML8_9BACT</name>
<sequence>MQEPTPENLKNNCRHEYVRIYQRRLKGLERRLVSTRAYLPTGFKLGDFSHLSEGSYCFCTKCRTRLFPKRTNAERAQARLLAAQGKALEAELLEAQELADALENQESQELAEMQDNQDSGVDVNVDELLSESVDAQDIAADGVKINEEESSCELLEEEG</sequence>
<evidence type="ECO:0000313" key="2">
    <source>
        <dbReference type="EMBL" id="MBN8661161.1"/>
    </source>
</evidence>
<reference evidence="2" key="1">
    <citation type="submission" date="2021-02" db="EMBL/GenBank/DDBJ databases">
        <title>Genome-Resolved Metagenomics of a Microbial Community Performing Photosynthetic Biological Nutrient Removal.</title>
        <authorList>
            <person name="Mcdaniel E.A."/>
        </authorList>
    </citation>
    <scope>NUCLEOTIDE SEQUENCE</scope>
    <source>
        <strain evidence="2">UWPOB_OBS1</strain>
    </source>
</reference>
<dbReference type="AlphaFoldDB" id="A0A8J7TML8"/>